<dbReference type="InterPro" id="IPR016135">
    <property type="entry name" value="UBQ-conjugating_enzyme/RWD"/>
</dbReference>
<dbReference type="Proteomes" id="UP000807469">
    <property type="component" value="Unassembled WGS sequence"/>
</dbReference>
<keyword evidence="2" id="KW-0833">Ubl conjugation pathway</keyword>
<dbReference type="PANTHER" id="PTHR46116:SF15">
    <property type="entry name" value="(E3-INDEPENDENT) E2 UBIQUITIN-CONJUGATING ENZYME"/>
    <property type="match status" value="1"/>
</dbReference>
<reference evidence="5" key="1">
    <citation type="submission" date="2020-11" db="EMBL/GenBank/DDBJ databases">
        <authorList>
            <consortium name="DOE Joint Genome Institute"/>
            <person name="Ahrendt S."/>
            <person name="Riley R."/>
            <person name="Andreopoulos W."/>
            <person name="Labutti K."/>
            <person name="Pangilinan J."/>
            <person name="Ruiz-Duenas F.J."/>
            <person name="Barrasa J.M."/>
            <person name="Sanchez-Garcia M."/>
            <person name="Camarero S."/>
            <person name="Miyauchi S."/>
            <person name="Serrano A."/>
            <person name="Linde D."/>
            <person name="Babiker R."/>
            <person name="Drula E."/>
            <person name="Ayuso-Fernandez I."/>
            <person name="Pacheco R."/>
            <person name="Padilla G."/>
            <person name="Ferreira P."/>
            <person name="Barriuso J."/>
            <person name="Kellner H."/>
            <person name="Castanera R."/>
            <person name="Alfaro M."/>
            <person name="Ramirez L."/>
            <person name="Pisabarro A.G."/>
            <person name="Kuo A."/>
            <person name="Tritt A."/>
            <person name="Lipzen A."/>
            <person name="He G."/>
            <person name="Yan M."/>
            <person name="Ng V."/>
            <person name="Cullen D."/>
            <person name="Martin F."/>
            <person name="Rosso M.-N."/>
            <person name="Henrissat B."/>
            <person name="Hibbett D."/>
            <person name="Martinez A.T."/>
            <person name="Grigoriev I.V."/>
        </authorList>
    </citation>
    <scope>NUCLEOTIDE SEQUENCE</scope>
    <source>
        <strain evidence="5">CIRM-BRFM 674</strain>
    </source>
</reference>
<evidence type="ECO:0000256" key="3">
    <source>
        <dbReference type="SAM" id="MobiDB-lite"/>
    </source>
</evidence>
<feature type="compositionally biased region" description="Basic residues" evidence="3">
    <location>
        <begin position="1"/>
        <end position="11"/>
    </location>
</feature>
<keyword evidence="6" id="KW-1185">Reference proteome</keyword>
<feature type="region of interest" description="Disordered" evidence="3">
    <location>
        <begin position="110"/>
        <end position="152"/>
    </location>
</feature>
<evidence type="ECO:0000313" key="5">
    <source>
        <dbReference type="EMBL" id="KAF9486505.1"/>
    </source>
</evidence>
<dbReference type="EMBL" id="MU155130">
    <property type="protein sequence ID" value="KAF9486505.1"/>
    <property type="molecule type" value="Genomic_DNA"/>
</dbReference>
<feature type="domain" description="UBC core" evidence="4">
    <location>
        <begin position="541"/>
        <end position="700"/>
    </location>
</feature>
<dbReference type="AlphaFoldDB" id="A0A9P6D875"/>
<dbReference type="SMART" id="SM00212">
    <property type="entry name" value="UBCc"/>
    <property type="match status" value="1"/>
</dbReference>
<dbReference type="OrthoDB" id="47801at2759"/>
<dbReference type="PANTHER" id="PTHR46116">
    <property type="entry name" value="(E3-INDEPENDENT) E2 UBIQUITIN-CONJUGATING ENZYME"/>
    <property type="match status" value="1"/>
</dbReference>
<dbReference type="PROSITE" id="PS50127">
    <property type="entry name" value="UBC_2"/>
    <property type="match status" value="1"/>
</dbReference>
<dbReference type="GO" id="GO:0061631">
    <property type="term" value="F:ubiquitin conjugating enzyme activity"/>
    <property type="evidence" value="ECO:0007669"/>
    <property type="project" value="TreeGrafter"/>
</dbReference>
<evidence type="ECO:0000259" key="4">
    <source>
        <dbReference type="PROSITE" id="PS50127"/>
    </source>
</evidence>
<evidence type="ECO:0000313" key="6">
    <source>
        <dbReference type="Proteomes" id="UP000807469"/>
    </source>
</evidence>
<name>A0A9P6D875_9AGAR</name>
<sequence length="790" mass="87622">MPSAHSTKRKAPLPGSSHKPSKRARNDKAPLLSEVIEIDDDSDDDLELKDILAQIKAQEDSERLAKQLQDDNEPSTSRTRDHDVINLSVDDDAAIAQRLAEEWAKEDAALNESVHEGRTASSGTGPSLKSTLTPLEGISLNTDASNRTTRPDDALQTYRAVFTRTRSCSKCGKDVKSPRGCVMFSDASIPPMRALAIFETLGGFDRQFMTERAESASRALAMSKNKSTSKSVGPGGTGYGTGQTQYNSRASASKLKFSEQTPVKKRSPWDNAVLRTFDLLAQLLPSPYADDPQVYDMLPHASIGHLVSLSQLPTLLATLLRNDSVTDWIARKETYNAMLSLLRRMADCELTIQCLIGQRWDTATTCGIEDWMWCDGEITWTTNSSGEPEILPPLYTYFKKLTKQSEAFLVGATQMLGEGGNDDEIDETMMQGTSLCGDIIAARDDLERVIAVLGRPSSSADRDNRVNNPDSTTHTRRTSRGKGRDLSIHVDKRYEEACEKLCFKHVSLAENATTTTGGLHYGNYNYATQLAQTQTSTRNPKNRLHLLKELAVTATSLPPGIWVRVDEVRNDAIKVMIAGPEGTPYAGGLFEFDCFIPLEYPHTPPSMHLRTTGGGKVRFNPNLYDSGKVCLSLLGTWPGSPEEQWSPKSTLLQVLVSIQSMILIDAPYFNEPGHGQANVKSPVSIEYNRNISQQTTKWAIVDWLQDKHGKGIWRDVIASHFTIKGEKIREQIIAWNKENSSIRSYQAPQLQYGNYYPVTTNNVAQCEDLLANFDKGMRTIESWKIDGDEE</sequence>
<keyword evidence="1" id="KW-0808">Transferase</keyword>
<feature type="region of interest" description="Disordered" evidence="3">
    <location>
        <begin position="1"/>
        <end position="44"/>
    </location>
</feature>
<proteinExistence type="predicted"/>
<dbReference type="Gene3D" id="3.10.110.10">
    <property type="entry name" value="Ubiquitin Conjugating Enzyme"/>
    <property type="match status" value="1"/>
</dbReference>
<gene>
    <name evidence="5" type="ORF">BDN70DRAFT_926735</name>
</gene>
<protein>
    <recommendedName>
        <fullName evidence="4">UBC core domain-containing protein</fullName>
    </recommendedName>
</protein>
<feature type="region of interest" description="Disordered" evidence="3">
    <location>
        <begin position="457"/>
        <end position="485"/>
    </location>
</feature>
<feature type="region of interest" description="Disordered" evidence="3">
    <location>
        <begin position="58"/>
        <end position="84"/>
    </location>
</feature>
<organism evidence="5 6">
    <name type="scientific">Pholiota conissans</name>
    <dbReference type="NCBI Taxonomy" id="109636"/>
    <lineage>
        <taxon>Eukaryota</taxon>
        <taxon>Fungi</taxon>
        <taxon>Dikarya</taxon>
        <taxon>Basidiomycota</taxon>
        <taxon>Agaricomycotina</taxon>
        <taxon>Agaricomycetes</taxon>
        <taxon>Agaricomycetidae</taxon>
        <taxon>Agaricales</taxon>
        <taxon>Agaricineae</taxon>
        <taxon>Strophariaceae</taxon>
        <taxon>Pholiota</taxon>
    </lineage>
</organism>
<comment type="caution">
    <text evidence="5">The sequence shown here is derived from an EMBL/GenBank/DDBJ whole genome shotgun (WGS) entry which is preliminary data.</text>
</comment>
<dbReference type="InterPro" id="IPR000608">
    <property type="entry name" value="UBC"/>
</dbReference>
<feature type="region of interest" description="Disordered" evidence="3">
    <location>
        <begin position="219"/>
        <end position="245"/>
    </location>
</feature>
<dbReference type="SUPFAM" id="SSF54495">
    <property type="entry name" value="UBC-like"/>
    <property type="match status" value="1"/>
</dbReference>
<dbReference type="CDD" id="cd23810">
    <property type="entry name" value="UBCc_BIRC6"/>
    <property type="match status" value="1"/>
</dbReference>
<evidence type="ECO:0000256" key="2">
    <source>
        <dbReference type="ARBA" id="ARBA00022786"/>
    </source>
</evidence>
<dbReference type="Pfam" id="PF00179">
    <property type="entry name" value="UQ_con"/>
    <property type="match status" value="1"/>
</dbReference>
<evidence type="ECO:0000256" key="1">
    <source>
        <dbReference type="ARBA" id="ARBA00022679"/>
    </source>
</evidence>
<feature type="compositionally biased region" description="Polar residues" evidence="3">
    <location>
        <begin position="119"/>
        <end position="148"/>
    </location>
</feature>
<accession>A0A9P6D875</accession>
<feature type="compositionally biased region" description="Basic and acidic residues" evidence="3">
    <location>
        <begin position="58"/>
        <end position="69"/>
    </location>
</feature>